<dbReference type="GO" id="GO:0044782">
    <property type="term" value="P:cilium organization"/>
    <property type="evidence" value="ECO:0007669"/>
    <property type="project" value="TreeGrafter"/>
</dbReference>
<sequence length="131" mass="14513">MIPTVKERQAGAYDFRKYYENLCALRNCSPLSVITSHVDNGVLDISADRIKPAPLNPLDIEAAHTDLPIDVTPSTIEEIRMAIRQIKSRKAVEPDNTPAGALMLDIEGIRKNRTLKHLSFEGSSINDDGLE</sequence>
<accession>A0A183PM18</accession>
<organism evidence="1 2">
    <name type="scientific">Schistosoma mattheei</name>
    <dbReference type="NCBI Taxonomy" id="31246"/>
    <lineage>
        <taxon>Eukaryota</taxon>
        <taxon>Metazoa</taxon>
        <taxon>Spiralia</taxon>
        <taxon>Lophotrochozoa</taxon>
        <taxon>Platyhelminthes</taxon>
        <taxon>Trematoda</taxon>
        <taxon>Digenea</taxon>
        <taxon>Strigeidida</taxon>
        <taxon>Schistosomatoidea</taxon>
        <taxon>Schistosomatidae</taxon>
        <taxon>Schistosoma</taxon>
    </lineage>
</organism>
<dbReference type="AlphaFoldDB" id="A0A183PM18"/>
<dbReference type="Proteomes" id="UP000269396">
    <property type="component" value="Unassembled WGS sequence"/>
</dbReference>
<name>A0A183PM18_9TREM</name>
<dbReference type="GO" id="GO:0036064">
    <property type="term" value="C:ciliary basal body"/>
    <property type="evidence" value="ECO:0007669"/>
    <property type="project" value="TreeGrafter"/>
</dbReference>
<reference evidence="1 2" key="1">
    <citation type="submission" date="2018-11" db="EMBL/GenBank/DDBJ databases">
        <authorList>
            <consortium name="Pathogen Informatics"/>
        </authorList>
    </citation>
    <scope>NUCLEOTIDE SEQUENCE [LARGE SCALE GENOMIC DNA]</scope>
    <source>
        <strain>Denwood</strain>
        <strain evidence="2">Zambia</strain>
    </source>
</reference>
<proteinExistence type="predicted"/>
<protein>
    <submittedName>
        <fullName evidence="1">Uncharacterized protein</fullName>
    </submittedName>
</protein>
<evidence type="ECO:0000313" key="1">
    <source>
        <dbReference type="EMBL" id="VDP68500.1"/>
    </source>
</evidence>
<dbReference type="PANTHER" id="PTHR24110">
    <property type="entry name" value="CENTROSOMAL PROTEIN OF 78 KDA"/>
    <property type="match status" value="1"/>
</dbReference>
<gene>
    <name evidence="1" type="ORF">SMTD_LOCUS15404</name>
</gene>
<keyword evidence="2" id="KW-1185">Reference proteome</keyword>
<dbReference type="STRING" id="31246.A0A183PM18"/>
<evidence type="ECO:0000313" key="2">
    <source>
        <dbReference type="Proteomes" id="UP000269396"/>
    </source>
</evidence>
<dbReference type="GO" id="GO:0005813">
    <property type="term" value="C:centrosome"/>
    <property type="evidence" value="ECO:0007669"/>
    <property type="project" value="TreeGrafter"/>
</dbReference>
<dbReference type="PANTHER" id="PTHR24110:SF3">
    <property type="entry name" value="CENTROSOMAL PROTEIN OF 78 KDA"/>
    <property type="match status" value="1"/>
</dbReference>
<dbReference type="EMBL" id="UZAL01035806">
    <property type="protein sequence ID" value="VDP68500.1"/>
    <property type="molecule type" value="Genomic_DNA"/>
</dbReference>
<feature type="non-terminal residue" evidence="1">
    <location>
        <position position="131"/>
    </location>
</feature>